<protein>
    <submittedName>
        <fullName evidence="2">Uncharacterized protein</fullName>
    </submittedName>
</protein>
<evidence type="ECO:0000256" key="1">
    <source>
        <dbReference type="SAM" id="MobiDB-lite"/>
    </source>
</evidence>
<proteinExistence type="predicted"/>
<accession>A0AA38I6W0</accession>
<feature type="region of interest" description="Disordered" evidence="1">
    <location>
        <begin position="1"/>
        <end position="20"/>
    </location>
</feature>
<dbReference type="AlphaFoldDB" id="A0AA38I6W0"/>
<keyword evidence="3" id="KW-1185">Reference proteome</keyword>
<evidence type="ECO:0000313" key="2">
    <source>
        <dbReference type="EMBL" id="KAJ3650170.1"/>
    </source>
</evidence>
<reference evidence="2" key="1">
    <citation type="journal article" date="2023" name="G3 (Bethesda)">
        <title>Whole genome assemblies of Zophobas morio and Tenebrio molitor.</title>
        <authorList>
            <person name="Kaur S."/>
            <person name="Stinson S.A."/>
            <person name="diCenzo G.C."/>
        </authorList>
    </citation>
    <scope>NUCLEOTIDE SEQUENCE</scope>
    <source>
        <strain evidence="2">QUZm001</strain>
    </source>
</reference>
<name>A0AA38I6W0_9CUCU</name>
<organism evidence="2 3">
    <name type="scientific">Zophobas morio</name>
    <dbReference type="NCBI Taxonomy" id="2755281"/>
    <lineage>
        <taxon>Eukaryota</taxon>
        <taxon>Metazoa</taxon>
        <taxon>Ecdysozoa</taxon>
        <taxon>Arthropoda</taxon>
        <taxon>Hexapoda</taxon>
        <taxon>Insecta</taxon>
        <taxon>Pterygota</taxon>
        <taxon>Neoptera</taxon>
        <taxon>Endopterygota</taxon>
        <taxon>Coleoptera</taxon>
        <taxon>Polyphaga</taxon>
        <taxon>Cucujiformia</taxon>
        <taxon>Tenebrionidae</taxon>
        <taxon>Zophobas</taxon>
    </lineage>
</organism>
<comment type="caution">
    <text evidence="2">The sequence shown here is derived from an EMBL/GenBank/DDBJ whole genome shotgun (WGS) entry which is preliminary data.</text>
</comment>
<evidence type="ECO:0000313" key="3">
    <source>
        <dbReference type="Proteomes" id="UP001168821"/>
    </source>
</evidence>
<dbReference type="Proteomes" id="UP001168821">
    <property type="component" value="Unassembled WGS sequence"/>
</dbReference>
<dbReference type="EMBL" id="JALNTZ010000006">
    <property type="protein sequence ID" value="KAJ3650170.1"/>
    <property type="molecule type" value="Genomic_DNA"/>
</dbReference>
<sequence>MLKPVVEDTRTIREEQKRTSEEIKGVRKGISEIAQNQEKEKRKKNIVVQGIKINENKQNILREAMKNLMDKELGVWVEMNSVRKLREEIAVVELNNIQDKMIIMENKSKLKNRNDESININDDMTKEERIIQKELRRIAQLKKNKGKRIKRS</sequence>
<gene>
    <name evidence="2" type="ORF">Zmor_021874</name>
</gene>